<sequence length="141" mass="15832">MHSAALQIGDETRKPRTSASKPRFSIFSPPCLARAQDLHRFAGNGASHCLRMTWQFDVLDRATSASITYFWEQRQTASHFTDISCQAGLFVMPGRCVCQVNSKSCPDLSTFRHPPDVFRQFWSAPVGCPEPSRLCFEKGAF</sequence>
<proteinExistence type="predicted"/>
<reference evidence="2" key="1">
    <citation type="submission" date="2023-08" db="EMBL/GenBank/DDBJ databases">
        <authorList>
            <person name="Chen Y."/>
            <person name="Shah S."/>
            <person name="Dougan E. K."/>
            <person name="Thang M."/>
            <person name="Chan C."/>
        </authorList>
    </citation>
    <scope>NUCLEOTIDE SEQUENCE</scope>
</reference>
<evidence type="ECO:0000313" key="3">
    <source>
        <dbReference type="Proteomes" id="UP001178507"/>
    </source>
</evidence>
<dbReference type="AlphaFoldDB" id="A0AA36I235"/>
<comment type="caution">
    <text evidence="2">The sequence shown here is derived from an EMBL/GenBank/DDBJ whole genome shotgun (WGS) entry which is preliminary data.</text>
</comment>
<gene>
    <name evidence="2" type="ORF">EVOR1521_LOCUS7803</name>
</gene>
<protein>
    <submittedName>
        <fullName evidence="2">Uncharacterized protein</fullName>
    </submittedName>
</protein>
<keyword evidence="3" id="KW-1185">Reference proteome</keyword>
<accession>A0AA36I235</accession>
<feature type="region of interest" description="Disordered" evidence="1">
    <location>
        <begin position="1"/>
        <end position="22"/>
    </location>
</feature>
<dbReference type="Proteomes" id="UP001178507">
    <property type="component" value="Unassembled WGS sequence"/>
</dbReference>
<evidence type="ECO:0000313" key="2">
    <source>
        <dbReference type="EMBL" id="CAJ1379614.1"/>
    </source>
</evidence>
<name>A0AA36I235_9DINO</name>
<organism evidence="2 3">
    <name type="scientific">Effrenium voratum</name>
    <dbReference type="NCBI Taxonomy" id="2562239"/>
    <lineage>
        <taxon>Eukaryota</taxon>
        <taxon>Sar</taxon>
        <taxon>Alveolata</taxon>
        <taxon>Dinophyceae</taxon>
        <taxon>Suessiales</taxon>
        <taxon>Symbiodiniaceae</taxon>
        <taxon>Effrenium</taxon>
    </lineage>
</organism>
<dbReference type="EMBL" id="CAUJNA010000646">
    <property type="protein sequence ID" value="CAJ1379614.1"/>
    <property type="molecule type" value="Genomic_DNA"/>
</dbReference>
<evidence type="ECO:0000256" key="1">
    <source>
        <dbReference type="SAM" id="MobiDB-lite"/>
    </source>
</evidence>